<dbReference type="InterPro" id="IPR036322">
    <property type="entry name" value="WD40_repeat_dom_sf"/>
</dbReference>
<dbReference type="InterPro" id="IPR029144">
    <property type="entry name" value="Thr_synth_N"/>
</dbReference>
<dbReference type="InterPro" id="IPR015943">
    <property type="entry name" value="WD40/YVTN_repeat-like_dom_sf"/>
</dbReference>
<dbReference type="Gene3D" id="3.90.1380.10">
    <property type="entry name" value="Threonine synthase, N-terminal domain"/>
    <property type="match status" value="1"/>
</dbReference>
<dbReference type="GO" id="GO:0006886">
    <property type="term" value="P:intracellular protein transport"/>
    <property type="evidence" value="ECO:0007669"/>
    <property type="project" value="UniProtKB-UniRule"/>
</dbReference>
<dbReference type="PANTHER" id="PTHR42690:SF1">
    <property type="entry name" value="THREONINE SYNTHASE-LIKE 2"/>
    <property type="match status" value="1"/>
</dbReference>
<feature type="domain" description="Threonine synthase N-terminal" evidence="13">
    <location>
        <begin position="923"/>
        <end position="1002"/>
    </location>
</feature>
<feature type="domain" description="Vps41 beta-propeller" evidence="14">
    <location>
        <begin position="9"/>
        <end position="405"/>
    </location>
</feature>
<feature type="region of interest" description="Disordered" evidence="11">
    <location>
        <begin position="336"/>
        <end position="365"/>
    </location>
</feature>
<dbReference type="EC" id="4.2.3.1" evidence="4"/>
<feature type="compositionally biased region" description="Acidic residues" evidence="11">
    <location>
        <begin position="348"/>
        <end position="358"/>
    </location>
</feature>
<dbReference type="CDD" id="cd01560">
    <property type="entry name" value="Thr-synth_2"/>
    <property type="match status" value="1"/>
</dbReference>
<evidence type="ECO:0000256" key="8">
    <source>
        <dbReference type="ARBA" id="ARBA00023239"/>
    </source>
</evidence>
<dbReference type="GO" id="GO:0016192">
    <property type="term" value="P:vesicle-mediated transport"/>
    <property type="evidence" value="ECO:0007669"/>
    <property type="project" value="InterPro"/>
</dbReference>
<dbReference type="PROSITE" id="PS00165">
    <property type="entry name" value="DEHYDRATASE_SER_THR"/>
    <property type="match status" value="1"/>
</dbReference>
<evidence type="ECO:0000256" key="7">
    <source>
        <dbReference type="ARBA" id="ARBA00022898"/>
    </source>
</evidence>
<sequence>MYTLTELVLKYSRLEPAVSEILAKDKASVIASSSRIIAVGTHAGMVHILSPTTGQKISSYRAHTASVMDIVISDDGSEFIGTCSMDGKVVINSLLTPERYIHQFPRPLRSLALEPFFAKRSSKAFICGGMAGTLSFMEKAWSLVGGLMGGLGGGGGTGGGNHKETILHEGEGPIWAVKWANSGLVAWANDLGVKIYDTSSEKLLTYIDRPANSPRADLYKPTLHFVEPASATSFEPIMLIIGWADYIKLVRVRSRISHSVPSSLSSSGRPASIHRSALGGSSMPGVIGAQKEGFSVEIKSIFQLDCHISSLIPFETSEKPTSSGLSFLVLAFLPPSDSTRKSSSSISDENDDDDDEDNASSPMFRRVPSLRPELRIISGQGEELSSDALTLAGYEQWSCNDYWLVPTVLAPGSPPSSISAGRSSNGAQEKATKKPEVGYVVLSPKDIVVARKRGVKDHIAWLVERKRYQEALDHVGKLTDEERGAKDEHGEISVRGIGEMFLRSLMESAEYEKAASLCPRVLDQDKKAWEDWIFLFAQKHQLQVIIPYVPTTRPQLSDMVYEMMFAHMLTHDKPSLLRIIKTWPSSTYRVPTVIDAIEGLLADSSGEAILMECLAELYLINGQPAKALPYFIRLRRSNVFDLIRQYDLFEAVKDQALLLVEFDSELISKPNGPYNVDEGGRKTKSTIVSSKEKGTAKHGKAIKLLVDHCHSIPIARVFSQLSERPEFLYMYLDSLFEKDPYLVLDYGDEHVELCADYDAPRLMDLLRSSVDYSLEKAYYICKAKDFVPEMVFLLGRMGNNKDALMLIIERLNDVQRAIEFAREQNDEDLWEDLLHYSENKPAFIRVLLQNVGADIDPIMLIRRIKNGLEIPGLKDALIKILQDFQLQTTLLENCQTILNSDCNAVAVKLYKARTRGHYRTAMQYLSTRGGQERLSFEEAVLTGLAPNGGLYIPSQIPSLPADWETSWRGLSFSELSHKVLSLFIPESEIPSDDLKTLVDTSYGTFRHPETTPLHQIASNEYILELFHGPTFAFKDVALQFLGNLFEYFLKRRNAAKKEGEQKEKLTIVGATSGDTGSAAIYGVRGKEDISIFMLFPKGRVSPIQEAQMTSVLDSNVHCIAVEGTFDDCQDTVKSLFSDPKFNSTHRLGAVNSINWARILAQIVYYFHAYLSLPPSSPQVQFVVPTGNFGDILAGYYAKRLGLPMAKLVVATNENDILARFWKTGRYEKVDSAPENGVAKSEGGVKETLSPAMDIMVSSNFERLLWYLALEANYDKGVEGASALLKGWMDQLKSTGRVDVGQSVLALAKRDFDAQRVSDEQTTATIQQYYSNSKPYVADPHTAVGLTVTQSLLPSSPADQIFITLSTAHPAKFLSAVQQALPSLDFDAKVMPVELRGIEDKERRLIHVHDGEEGVRRVVERFAVNGKEIGVEVGEGEADLPVVAAA</sequence>
<dbReference type="FunFam" id="3.90.1380.10:FF:000003">
    <property type="entry name" value="THR4p Threonine synthase"/>
    <property type="match status" value="1"/>
</dbReference>
<dbReference type="InterPro" id="IPR004450">
    <property type="entry name" value="Thr_synthase-like"/>
</dbReference>
<feature type="compositionally biased region" description="Low complexity" evidence="11">
    <location>
        <begin position="415"/>
        <end position="427"/>
    </location>
</feature>
<keyword evidence="5" id="KW-0028">Amino-acid biosynthesis</keyword>
<dbReference type="Gene3D" id="2.130.10.10">
    <property type="entry name" value="YVTN repeat-like/Quinoprotein amine dehydrogenase"/>
    <property type="match status" value="1"/>
</dbReference>
<dbReference type="InterPro" id="IPR036052">
    <property type="entry name" value="TrpB-like_PALP_sf"/>
</dbReference>
<feature type="domain" description="Tryptophan synthase beta chain-like PALP" evidence="12">
    <location>
        <begin position="1020"/>
        <end position="1321"/>
    </location>
</feature>
<dbReference type="GO" id="GO:0030170">
    <property type="term" value="F:pyridoxal phosphate binding"/>
    <property type="evidence" value="ECO:0007669"/>
    <property type="project" value="InterPro"/>
</dbReference>
<evidence type="ECO:0000259" key="13">
    <source>
        <dbReference type="Pfam" id="PF14821"/>
    </source>
</evidence>
<reference evidence="15" key="1">
    <citation type="submission" date="2014-08" db="EMBL/GenBank/DDBJ databases">
        <authorList>
            <person name="Sharma Rahul"/>
            <person name="Thines Marco"/>
        </authorList>
    </citation>
    <scope>NUCLEOTIDE SEQUENCE</scope>
</reference>
<evidence type="ECO:0000256" key="2">
    <source>
        <dbReference type="ARBA" id="ARBA00004979"/>
    </source>
</evidence>
<dbReference type="GO" id="GO:0004795">
    <property type="term" value="F:threonine synthase activity"/>
    <property type="evidence" value="ECO:0007669"/>
    <property type="project" value="UniProtKB-EC"/>
</dbReference>
<organism evidence="15">
    <name type="scientific">Phaffia rhodozyma</name>
    <name type="common">Yeast</name>
    <name type="synonym">Xanthophyllomyces dendrorhous</name>
    <dbReference type="NCBI Taxonomy" id="264483"/>
    <lineage>
        <taxon>Eukaryota</taxon>
        <taxon>Fungi</taxon>
        <taxon>Dikarya</taxon>
        <taxon>Basidiomycota</taxon>
        <taxon>Agaricomycotina</taxon>
        <taxon>Tremellomycetes</taxon>
        <taxon>Cystofilobasidiales</taxon>
        <taxon>Mrakiaceae</taxon>
        <taxon>Phaffia</taxon>
    </lineage>
</organism>
<evidence type="ECO:0000256" key="1">
    <source>
        <dbReference type="ARBA" id="ARBA00001933"/>
    </source>
</evidence>
<comment type="pathway">
    <text evidence="2">Amino-acid biosynthesis; L-threonine biosynthesis; L-threonine from L-aspartate: step 5/5.</text>
</comment>
<protein>
    <recommendedName>
        <fullName evidence="4">threonine synthase</fullName>
        <ecNumber evidence="4">4.2.3.1</ecNumber>
    </recommendedName>
</protein>
<dbReference type="GO" id="GO:0009088">
    <property type="term" value="P:threonine biosynthetic process"/>
    <property type="evidence" value="ECO:0007669"/>
    <property type="project" value="UniProtKB-UniPathway"/>
</dbReference>
<evidence type="ECO:0000256" key="10">
    <source>
        <dbReference type="PROSITE-ProRule" id="PRU01006"/>
    </source>
</evidence>
<dbReference type="InterPro" id="IPR001680">
    <property type="entry name" value="WD40_rpt"/>
</dbReference>
<dbReference type="SUPFAM" id="SSF53686">
    <property type="entry name" value="Tryptophan synthase beta subunit-like PLP-dependent enzymes"/>
    <property type="match status" value="1"/>
</dbReference>
<feature type="repeat" description="CHCR" evidence="10">
    <location>
        <begin position="702"/>
        <end position="846"/>
    </location>
</feature>
<evidence type="ECO:0000256" key="5">
    <source>
        <dbReference type="ARBA" id="ARBA00022605"/>
    </source>
</evidence>
<keyword evidence="7 9" id="KW-0663">Pyridoxal phosphate</keyword>
<accession>A0A0F7SNC4</accession>
<dbReference type="Pfam" id="PF14821">
    <property type="entry name" value="Thr_synth_N"/>
    <property type="match status" value="1"/>
</dbReference>
<feature type="region of interest" description="Disordered" evidence="11">
    <location>
        <begin position="414"/>
        <end position="434"/>
    </location>
</feature>
<dbReference type="SMART" id="SM00299">
    <property type="entry name" value="CLH"/>
    <property type="match status" value="1"/>
</dbReference>
<dbReference type="UniPathway" id="UPA00050">
    <property type="reaction ID" value="UER00065"/>
</dbReference>
<evidence type="ECO:0000256" key="11">
    <source>
        <dbReference type="SAM" id="MobiDB-lite"/>
    </source>
</evidence>
<dbReference type="Pfam" id="PF23411">
    <property type="entry name" value="Beta-prop_Vps41"/>
    <property type="match status" value="1"/>
</dbReference>
<dbReference type="PROSITE" id="PS50236">
    <property type="entry name" value="CHCR"/>
    <property type="match status" value="1"/>
</dbReference>
<dbReference type="InterPro" id="IPR011990">
    <property type="entry name" value="TPR-like_helical_dom_sf"/>
</dbReference>
<dbReference type="Pfam" id="PF23556">
    <property type="entry name" value="TPR_Vps41"/>
    <property type="match status" value="1"/>
</dbReference>
<dbReference type="InterPro" id="IPR037158">
    <property type="entry name" value="Thr_synth_N_sf"/>
</dbReference>
<evidence type="ECO:0000259" key="14">
    <source>
        <dbReference type="Pfam" id="PF23411"/>
    </source>
</evidence>
<dbReference type="EMBL" id="LN483124">
    <property type="protein sequence ID" value="CED82100.1"/>
    <property type="molecule type" value="Genomic_DNA"/>
</dbReference>
<dbReference type="InterPro" id="IPR001926">
    <property type="entry name" value="TrpB-like_PALP"/>
</dbReference>
<dbReference type="FunFam" id="3.40.50.1100:FF:000024">
    <property type="entry name" value="Probable threonine synthase"/>
    <property type="match status" value="1"/>
</dbReference>
<name>A0A0F7SNC4_PHARH</name>
<keyword evidence="8" id="KW-0456">Lyase</keyword>
<evidence type="ECO:0000256" key="3">
    <source>
        <dbReference type="ARBA" id="ARBA00005517"/>
    </source>
</evidence>
<dbReference type="PANTHER" id="PTHR42690">
    <property type="entry name" value="THREONINE SYNTHASE FAMILY MEMBER"/>
    <property type="match status" value="1"/>
</dbReference>
<evidence type="ECO:0000256" key="9">
    <source>
        <dbReference type="PIRSR" id="PIRSR604450-51"/>
    </source>
</evidence>
<dbReference type="SMART" id="SM00320">
    <property type="entry name" value="WD40"/>
    <property type="match status" value="2"/>
</dbReference>
<dbReference type="FunFam" id="1.25.40.10:FF:000350">
    <property type="entry name" value="Vacuolar protein sorting-associated protein 41 homolog"/>
    <property type="match status" value="1"/>
</dbReference>
<evidence type="ECO:0000256" key="6">
    <source>
        <dbReference type="ARBA" id="ARBA00022697"/>
    </source>
</evidence>
<proteinExistence type="inferred from homology"/>
<dbReference type="InterPro" id="IPR000547">
    <property type="entry name" value="Clathrin_H-chain/VPS_repeat"/>
</dbReference>
<dbReference type="InterPro" id="IPR051166">
    <property type="entry name" value="Threonine_Synthase"/>
</dbReference>
<dbReference type="InterPro" id="IPR000634">
    <property type="entry name" value="Ser/Thr_deHydtase_PyrdxlP-BS"/>
</dbReference>
<keyword evidence="6" id="KW-0791">Threonine biosynthesis</keyword>
<dbReference type="NCBIfam" id="TIGR00260">
    <property type="entry name" value="thrC"/>
    <property type="match status" value="1"/>
</dbReference>
<evidence type="ECO:0000256" key="4">
    <source>
        <dbReference type="ARBA" id="ARBA00013028"/>
    </source>
</evidence>
<dbReference type="Gene3D" id="3.40.50.1100">
    <property type="match status" value="2"/>
</dbReference>
<dbReference type="InterPro" id="IPR057780">
    <property type="entry name" value="Beta-prop_Vps41"/>
</dbReference>
<evidence type="ECO:0000259" key="12">
    <source>
        <dbReference type="Pfam" id="PF00291"/>
    </source>
</evidence>
<dbReference type="SUPFAM" id="SSF50978">
    <property type="entry name" value="WD40 repeat-like"/>
    <property type="match status" value="1"/>
</dbReference>
<comment type="similarity">
    <text evidence="3">Belongs to the threonine synthase family.</text>
</comment>
<comment type="cofactor">
    <cofactor evidence="1 9">
        <name>pyridoxal 5'-phosphate</name>
        <dbReference type="ChEBI" id="CHEBI:597326"/>
    </cofactor>
</comment>
<dbReference type="Pfam" id="PF24857">
    <property type="entry name" value="THR4_C"/>
    <property type="match status" value="1"/>
</dbReference>
<evidence type="ECO:0000313" key="15">
    <source>
        <dbReference type="EMBL" id="CED82100.1"/>
    </source>
</evidence>
<dbReference type="Pfam" id="PF00291">
    <property type="entry name" value="PALP"/>
    <property type="match status" value="1"/>
</dbReference>
<dbReference type="Gene3D" id="1.25.40.10">
    <property type="entry name" value="Tetratricopeptide repeat domain"/>
    <property type="match status" value="1"/>
</dbReference>
<feature type="modified residue" description="N6-(pyridoxal phosphate)lysine" evidence="9">
    <location>
        <position position="1034"/>
    </location>
</feature>